<dbReference type="CDD" id="cd01392">
    <property type="entry name" value="HTH_LacI"/>
    <property type="match status" value="1"/>
</dbReference>
<dbReference type="Proteomes" id="UP000032279">
    <property type="component" value="Unassembled WGS sequence"/>
</dbReference>
<dbReference type="InterPro" id="IPR000843">
    <property type="entry name" value="HTH_LacI"/>
</dbReference>
<dbReference type="InterPro" id="IPR046335">
    <property type="entry name" value="LacI/GalR-like_sensor"/>
</dbReference>
<dbReference type="AlphaFoldDB" id="A0A0D1A7L5"/>
<dbReference type="EMBL" id="AWTT01000008">
    <property type="protein sequence ID" value="KIS03860.1"/>
    <property type="molecule type" value="Genomic_DNA"/>
</dbReference>
<sequence>MTTVSRAFNEKAIIKAETRKNILAIADKIGYVPNFNARGLVTKKKFIIGVFFSSLHDGTSTSFFSAAIGSLYDALPDNYLLSINDIKRVNSFEQLVQNRVDGVLVVSQSDDDDEFIYQVKSSGIPLVVINRYISDREICNIASDDFAGLKDGVDYIASRGHKRIGMIEGIAGFTSSVQRRQGFDQSVISNNLTPVEAAIKIGDYSSKTGQEKMAEILALPKEQQPTCVVCGNDDTAIGALRACYLNGVKVPDDISLIGFDDIFYSSVSIPSLTTIRKPIGQMAGLGIKDLIAIINGEKVDIANRVKIQPQLVVRESVAKL</sequence>
<comment type="caution">
    <text evidence="6">The sequence shown here is derived from an EMBL/GenBank/DDBJ whole genome shotgun (WGS) entry which is preliminary data.</text>
</comment>
<dbReference type="Gene3D" id="3.40.50.2300">
    <property type="match status" value="2"/>
</dbReference>
<evidence type="ECO:0000256" key="2">
    <source>
        <dbReference type="ARBA" id="ARBA00023015"/>
    </source>
</evidence>
<reference evidence="6 7" key="1">
    <citation type="submission" date="2013-08" db="EMBL/GenBank/DDBJ databases">
        <title>Lactobacillus wasatchii sp. WDC04, a late gas producing bacteria isolated from aged chedder cheese.</title>
        <authorList>
            <person name="Oberg C.J."/>
            <person name="Culumber M."/>
            <person name="McMahon D.J."/>
            <person name="Broadbent J.R."/>
            <person name="Oberg T.S."/>
            <person name="Ortaki F."/>
        </authorList>
    </citation>
    <scope>NUCLEOTIDE SEQUENCE [LARGE SCALE GENOMIC DNA]</scope>
    <source>
        <strain evidence="6 7">WDC04</strain>
    </source>
</reference>
<dbReference type="GO" id="GO:0003700">
    <property type="term" value="F:DNA-binding transcription factor activity"/>
    <property type="evidence" value="ECO:0007669"/>
    <property type="project" value="TreeGrafter"/>
</dbReference>
<accession>A0A0D1A7L5</accession>
<evidence type="ECO:0000313" key="7">
    <source>
        <dbReference type="Proteomes" id="UP000032279"/>
    </source>
</evidence>
<dbReference type="SUPFAM" id="SSF47413">
    <property type="entry name" value="lambda repressor-like DNA-binding domains"/>
    <property type="match status" value="1"/>
</dbReference>
<evidence type="ECO:0000313" key="6">
    <source>
        <dbReference type="EMBL" id="KIS03860.1"/>
    </source>
</evidence>
<dbReference type="InterPro" id="IPR010982">
    <property type="entry name" value="Lambda_DNA-bd_dom_sf"/>
</dbReference>
<proteinExistence type="predicted"/>
<dbReference type="STRING" id="1335616.WDC_0507"/>
<protein>
    <submittedName>
        <fullName evidence="6">Hexuronate utilization operon transcriptional repressor</fullName>
    </submittedName>
</protein>
<dbReference type="PROSITE" id="PS50932">
    <property type="entry name" value="HTH_LACI_2"/>
    <property type="match status" value="1"/>
</dbReference>
<dbReference type="CDD" id="cd06267">
    <property type="entry name" value="PBP1_LacI_sugar_binding-like"/>
    <property type="match status" value="1"/>
</dbReference>
<name>A0A0D1A7L5_9LACO</name>
<keyword evidence="2" id="KW-0805">Transcription regulation</keyword>
<dbReference type="GO" id="GO:0000976">
    <property type="term" value="F:transcription cis-regulatory region binding"/>
    <property type="evidence" value="ECO:0007669"/>
    <property type="project" value="TreeGrafter"/>
</dbReference>
<feature type="domain" description="HTH lacI-type" evidence="5">
    <location>
        <begin position="1"/>
        <end position="42"/>
    </location>
</feature>
<evidence type="ECO:0000256" key="4">
    <source>
        <dbReference type="ARBA" id="ARBA00023163"/>
    </source>
</evidence>
<evidence type="ECO:0000256" key="1">
    <source>
        <dbReference type="ARBA" id="ARBA00022491"/>
    </source>
</evidence>
<dbReference type="InterPro" id="IPR028082">
    <property type="entry name" value="Peripla_BP_I"/>
</dbReference>
<keyword evidence="1" id="KW-0678">Repressor</keyword>
<dbReference type="SMART" id="SM00354">
    <property type="entry name" value="HTH_LACI"/>
    <property type="match status" value="1"/>
</dbReference>
<dbReference type="PANTHER" id="PTHR30146:SF148">
    <property type="entry name" value="HTH-TYPE TRANSCRIPTIONAL REPRESSOR PURR-RELATED"/>
    <property type="match status" value="1"/>
</dbReference>
<evidence type="ECO:0000256" key="3">
    <source>
        <dbReference type="ARBA" id="ARBA00023125"/>
    </source>
</evidence>
<dbReference type="SUPFAM" id="SSF53822">
    <property type="entry name" value="Periplasmic binding protein-like I"/>
    <property type="match status" value="1"/>
</dbReference>
<dbReference type="Pfam" id="PF13377">
    <property type="entry name" value="Peripla_BP_3"/>
    <property type="match status" value="1"/>
</dbReference>
<evidence type="ECO:0000259" key="5">
    <source>
        <dbReference type="PROSITE" id="PS50932"/>
    </source>
</evidence>
<dbReference type="PATRIC" id="fig|1335616.4.peg.507"/>
<gene>
    <name evidence="6" type="primary">exuR</name>
    <name evidence="6" type="ORF">WDC_0507</name>
</gene>
<keyword evidence="4" id="KW-0804">Transcription</keyword>
<keyword evidence="3" id="KW-0238">DNA-binding</keyword>
<dbReference type="Gene3D" id="1.10.260.40">
    <property type="entry name" value="lambda repressor-like DNA-binding domains"/>
    <property type="match status" value="1"/>
</dbReference>
<dbReference type="Pfam" id="PF00356">
    <property type="entry name" value="LacI"/>
    <property type="match status" value="1"/>
</dbReference>
<dbReference type="PANTHER" id="PTHR30146">
    <property type="entry name" value="LACI-RELATED TRANSCRIPTIONAL REPRESSOR"/>
    <property type="match status" value="1"/>
</dbReference>
<keyword evidence="7" id="KW-1185">Reference proteome</keyword>
<organism evidence="6 7">
    <name type="scientific">Paucilactobacillus wasatchensis</name>
    <dbReference type="NCBI Taxonomy" id="1335616"/>
    <lineage>
        <taxon>Bacteria</taxon>
        <taxon>Bacillati</taxon>
        <taxon>Bacillota</taxon>
        <taxon>Bacilli</taxon>
        <taxon>Lactobacillales</taxon>
        <taxon>Lactobacillaceae</taxon>
        <taxon>Paucilactobacillus</taxon>
    </lineage>
</organism>